<accession>A0AC35THM0</accession>
<name>A0AC35THM0_9BILA</name>
<sequence length="105" mass="12104">MPQHSDVFKVKVSLKKLFDREENFINDVIRDQSCGTNEITILKMKYQLEAVIGSIESILIRAFRPQIKSSDSEYPSFEEVLGMDSKLNRQVADLIINEFVDTSDF</sequence>
<organism evidence="1 2">
    <name type="scientific">Rhabditophanes sp. KR3021</name>
    <dbReference type="NCBI Taxonomy" id="114890"/>
    <lineage>
        <taxon>Eukaryota</taxon>
        <taxon>Metazoa</taxon>
        <taxon>Ecdysozoa</taxon>
        <taxon>Nematoda</taxon>
        <taxon>Chromadorea</taxon>
        <taxon>Rhabditida</taxon>
        <taxon>Tylenchina</taxon>
        <taxon>Panagrolaimomorpha</taxon>
        <taxon>Strongyloidoidea</taxon>
        <taxon>Alloionematidae</taxon>
        <taxon>Rhabditophanes</taxon>
    </lineage>
</organism>
<dbReference type="WBParaSite" id="RSKR_0000062500.1">
    <property type="protein sequence ID" value="RSKR_0000062500.1"/>
    <property type="gene ID" value="RSKR_0000062500"/>
</dbReference>
<reference evidence="2" key="1">
    <citation type="submission" date="2016-11" db="UniProtKB">
        <authorList>
            <consortium name="WormBaseParasite"/>
        </authorList>
    </citation>
    <scope>IDENTIFICATION</scope>
    <source>
        <strain evidence="2">KR3021</strain>
    </source>
</reference>
<dbReference type="Proteomes" id="UP000095286">
    <property type="component" value="Unplaced"/>
</dbReference>
<evidence type="ECO:0000313" key="2">
    <source>
        <dbReference type="WBParaSite" id="RSKR_0000062500.1"/>
    </source>
</evidence>
<evidence type="ECO:0000313" key="1">
    <source>
        <dbReference type="Proteomes" id="UP000095286"/>
    </source>
</evidence>
<proteinExistence type="predicted"/>
<protein>
    <submittedName>
        <fullName evidence="2">Phage protein</fullName>
    </submittedName>
</protein>